<evidence type="ECO:0000256" key="1">
    <source>
        <dbReference type="SAM" id="Phobius"/>
    </source>
</evidence>
<feature type="transmembrane region" description="Helical" evidence="1">
    <location>
        <begin position="24"/>
        <end position="40"/>
    </location>
</feature>
<evidence type="ECO:0000313" key="2">
    <source>
        <dbReference type="EMBL" id="TWE18615.1"/>
    </source>
</evidence>
<dbReference type="OrthoDB" id="3873112at2"/>
<organism evidence="2 3">
    <name type="scientific">Kitasatospora atroaurantiaca</name>
    <dbReference type="NCBI Taxonomy" id="285545"/>
    <lineage>
        <taxon>Bacteria</taxon>
        <taxon>Bacillati</taxon>
        <taxon>Actinomycetota</taxon>
        <taxon>Actinomycetes</taxon>
        <taxon>Kitasatosporales</taxon>
        <taxon>Streptomycetaceae</taxon>
        <taxon>Kitasatospora</taxon>
    </lineage>
</organism>
<dbReference type="RefSeq" id="WP_145791978.1">
    <property type="nucleotide sequence ID" value="NZ_VIVR01000001.1"/>
</dbReference>
<sequence length="65" mass="7206">MNVSLPLTLVLVIVGWLIVRNLRLRWWVVTALVLLGFYLADSSAAPLIDKTTRDGVQVINQTGSK</sequence>
<name>A0A561ESM5_9ACTN</name>
<evidence type="ECO:0000313" key="3">
    <source>
        <dbReference type="Proteomes" id="UP000318416"/>
    </source>
</evidence>
<dbReference type="Proteomes" id="UP000318416">
    <property type="component" value="Unassembled WGS sequence"/>
</dbReference>
<dbReference type="AlphaFoldDB" id="A0A561ESM5"/>
<dbReference type="EMBL" id="VIVR01000001">
    <property type="protein sequence ID" value="TWE18615.1"/>
    <property type="molecule type" value="Genomic_DNA"/>
</dbReference>
<proteinExistence type="predicted"/>
<keyword evidence="1" id="KW-0472">Membrane</keyword>
<keyword evidence="1" id="KW-1133">Transmembrane helix</keyword>
<keyword evidence="3" id="KW-1185">Reference proteome</keyword>
<gene>
    <name evidence="2" type="ORF">FB465_3696</name>
</gene>
<reference evidence="2 3" key="1">
    <citation type="submission" date="2019-06" db="EMBL/GenBank/DDBJ databases">
        <title>Sequencing the genomes of 1000 actinobacteria strains.</title>
        <authorList>
            <person name="Klenk H.-P."/>
        </authorList>
    </citation>
    <scope>NUCLEOTIDE SEQUENCE [LARGE SCALE GENOMIC DNA]</scope>
    <source>
        <strain evidence="2 3">DSM 41649</strain>
    </source>
</reference>
<keyword evidence="1" id="KW-0812">Transmembrane</keyword>
<protein>
    <submittedName>
        <fullName evidence="2">Uncharacterized protein</fullName>
    </submittedName>
</protein>
<accession>A0A561ESM5</accession>
<comment type="caution">
    <text evidence="2">The sequence shown here is derived from an EMBL/GenBank/DDBJ whole genome shotgun (WGS) entry which is preliminary data.</text>
</comment>